<dbReference type="EMBL" id="MCGR01000035">
    <property type="protein sequence ID" value="ORY76235.1"/>
    <property type="molecule type" value="Genomic_DNA"/>
</dbReference>
<evidence type="ECO:0000313" key="2">
    <source>
        <dbReference type="EMBL" id="ORY76235.1"/>
    </source>
</evidence>
<feature type="compositionally biased region" description="Basic residues" evidence="1">
    <location>
        <begin position="183"/>
        <end position="194"/>
    </location>
</feature>
<accession>A0A1Y2EZR9</accession>
<keyword evidence="3" id="KW-1185">Reference proteome</keyword>
<dbReference type="AlphaFoldDB" id="A0A1Y2EZR9"/>
<dbReference type="Proteomes" id="UP000193467">
    <property type="component" value="Unassembled WGS sequence"/>
</dbReference>
<gene>
    <name evidence="2" type="ORF">BCR35DRAFT_353396</name>
</gene>
<feature type="compositionally biased region" description="Low complexity" evidence="1">
    <location>
        <begin position="247"/>
        <end position="256"/>
    </location>
</feature>
<reference evidence="2 3" key="1">
    <citation type="submission" date="2016-07" db="EMBL/GenBank/DDBJ databases">
        <title>Pervasive Adenine N6-methylation of Active Genes in Fungi.</title>
        <authorList>
            <consortium name="DOE Joint Genome Institute"/>
            <person name="Mondo S.J."/>
            <person name="Dannebaum R.O."/>
            <person name="Kuo R.C."/>
            <person name="Labutti K."/>
            <person name="Haridas S."/>
            <person name="Kuo A."/>
            <person name="Salamov A."/>
            <person name="Ahrendt S.R."/>
            <person name="Lipzen A."/>
            <person name="Sullivan W."/>
            <person name="Andreopoulos W.B."/>
            <person name="Clum A."/>
            <person name="Lindquist E."/>
            <person name="Daum C."/>
            <person name="Ramamoorthy G.K."/>
            <person name="Gryganskyi A."/>
            <person name="Culley D."/>
            <person name="Magnuson J.K."/>
            <person name="James T.Y."/>
            <person name="O'Malley M.A."/>
            <person name="Stajich J.E."/>
            <person name="Spatafora J.W."/>
            <person name="Visel A."/>
            <person name="Grigoriev I.V."/>
        </authorList>
    </citation>
    <scope>NUCLEOTIDE SEQUENCE [LARGE SCALE GENOMIC DNA]</scope>
    <source>
        <strain evidence="2 3">62-1032</strain>
    </source>
</reference>
<feature type="compositionally biased region" description="Polar residues" evidence="1">
    <location>
        <begin position="100"/>
        <end position="109"/>
    </location>
</feature>
<feature type="compositionally biased region" description="Basic and acidic residues" evidence="1">
    <location>
        <begin position="297"/>
        <end position="307"/>
    </location>
</feature>
<feature type="compositionally biased region" description="Low complexity" evidence="1">
    <location>
        <begin position="198"/>
        <end position="212"/>
    </location>
</feature>
<name>A0A1Y2EZR9_9BASI</name>
<dbReference type="InParanoid" id="A0A1Y2EZR9"/>
<evidence type="ECO:0008006" key="4">
    <source>
        <dbReference type="Google" id="ProtNLM"/>
    </source>
</evidence>
<feature type="compositionally biased region" description="Basic and acidic residues" evidence="1">
    <location>
        <begin position="148"/>
        <end position="182"/>
    </location>
</feature>
<evidence type="ECO:0000313" key="3">
    <source>
        <dbReference type="Proteomes" id="UP000193467"/>
    </source>
</evidence>
<organism evidence="2 3">
    <name type="scientific">Leucosporidium creatinivorum</name>
    <dbReference type="NCBI Taxonomy" id="106004"/>
    <lineage>
        <taxon>Eukaryota</taxon>
        <taxon>Fungi</taxon>
        <taxon>Dikarya</taxon>
        <taxon>Basidiomycota</taxon>
        <taxon>Pucciniomycotina</taxon>
        <taxon>Microbotryomycetes</taxon>
        <taxon>Leucosporidiales</taxon>
        <taxon>Leucosporidium</taxon>
    </lineage>
</organism>
<evidence type="ECO:0000256" key="1">
    <source>
        <dbReference type="SAM" id="MobiDB-lite"/>
    </source>
</evidence>
<proteinExistence type="predicted"/>
<feature type="compositionally biased region" description="Basic and acidic residues" evidence="1">
    <location>
        <begin position="278"/>
        <end position="290"/>
    </location>
</feature>
<feature type="region of interest" description="Disordered" evidence="1">
    <location>
        <begin position="148"/>
        <end position="307"/>
    </location>
</feature>
<comment type="caution">
    <text evidence="2">The sequence shown here is derived from an EMBL/GenBank/DDBJ whole genome shotgun (WGS) entry which is preliminary data.</text>
</comment>
<sequence>MSASTKFNPGDYLKGLGWKGEGTGLHEGSRAKPVTVAKKTSLSGLGKDRDVAFPWWEMVFKNVAGKVGTSTTDKKDDPHHRTTTGIISPLPPRPKADEYTPSTSSSSGGINMDAFAAAKIEQARRQLYAGFLRGKVVGGTAEEAIKKEQEEAAAAKEEEGAGEEKEGKKRKSNKSEAALEGKRIRKAIRQKRREMRAASKSAATSGASTPAAVEDTEDSEGFVDLGAPSTSTSTSPPPSKPYKRSRSPSTSLPTSSKKSKSSKSKSSRPTPSTTAEHLSPEEHLSLDEAAYKAARKAAKEEEREEKRLRKVVRRALREEQGKAE</sequence>
<dbReference type="OrthoDB" id="3366546at2759"/>
<feature type="compositionally biased region" description="Basic residues" evidence="1">
    <location>
        <begin position="257"/>
        <end position="266"/>
    </location>
</feature>
<feature type="region of interest" description="Disordered" evidence="1">
    <location>
        <begin position="68"/>
        <end position="110"/>
    </location>
</feature>
<protein>
    <recommendedName>
        <fullName evidence="4">G-patch domain-containing protein</fullName>
    </recommendedName>
</protein>